<accession>A0ABW7PBM5</accession>
<protein>
    <submittedName>
        <fullName evidence="4">Peptidoglycan-binding protein</fullName>
    </submittedName>
</protein>
<organism evidence="4 5">
    <name type="scientific">Streptomyces racemochromogenes</name>
    <dbReference type="NCBI Taxonomy" id="67353"/>
    <lineage>
        <taxon>Bacteria</taxon>
        <taxon>Bacillati</taxon>
        <taxon>Actinomycetota</taxon>
        <taxon>Actinomycetes</taxon>
        <taxon>Kitasatosporales</taxon>
        <taxon>Streptomycetaceae</taxon>
        <taxon>Streptomyces</taxon>
    </lineage>
</organism>
<feature type="domain" description="Peptidoglycan binding-like" evidence="3">
    <location>
        <begin position="185"/>
        <end position="241"/>
    </location>
</feature>
<keyword evidence="2" id="KW-1133">Transmembrane helix</keyword>
<reference evidence="4 5" key="1">
    <citation type="submission" date="2024-03" db="EMBL/GenBank/DDBJ databases">
        <title>Whole genome sequencing of Streptomyces racemochromogenes, to identify antimicrobial biosynthetic gene clusters.</title>
        <authorList>
            <person name="Suryawanshi P."/>
            <person name="Krishnaraj P.U."/>
            <person name="Arun Y.P."/>
            <person name="Suryawanshi M.P."/>
            <person name="Rakshit O."/>
        </authorList>
    </citation>
    <scope>NUCLEOTIDE SEQUENCE [LARGE SCALE GENOMIC DNA]</scope>
    <source>
        <strain evidence="4 5">AUDT626</strain>
    </source>
</reference>
<dbReference type="Pfam" id="PF01471">
    <property type="entry name" value="PG_binding_1"/>
    <property type="match status" value="1"/>
</dbReference>
<dbReference type="EMBL" id="JBBDHD010000019">
    <property type="protein sequence ID" value="MFH7595456.1"/>
    <property type="molecule type" value="Genomic_DNA"/>
</dbReference>
<evidence type="ECO:0000256" key="2">
    <source>
        <dbReference type="SAM" id="Phobius"/>
    </source>
</evidence>
<evidence type="ECO:0000313" key="5">
    <source>
        <dbReference type="Proteomes" id="UP001610631"/>
    </source>
</evidence>
<dbReference type="RefSeq" id="WP_395509317.1">
    <property type="nucleotide sequence ID" value="NZ_JBBDHD010000019.1"/>
</dbReference>
<feature type="transmembrane region" description="Helical" evidence="2">
    <location>
        <begin position="77"/>
        <end position="98"/>
    </location>
</feature>
<sequence length="243" mass="24934">MSPHPDESGPEPDDRLFVRPYVGVPESPSDAAYPAWPTLAEPSEALTEPLPRVPSGPPAGPVAAAPRHAPEPRGSRLPLVVLGLVVLAAGAGTLAFLLSGSEPETAEATARPDLAMPVLPARSPGAGEPEVRSQAATAKPSSSGLTRGPSPSSSAKPATSPQGTPEASAKQPPKNSGTLRSGDKGPEVADLQQRLYAQGFTYVRVTGVYDGQTKRGVAQLQRDRDIKGDPSGVYGPATRAAFG</sequence>
<dbReference type="InterPro" id="IPR036366">
    <property type="entry name" value="PGBDSf"/>
</dbReference>
<comment type="caution">
    <text evidence="4">The sequence shown here is derived from an EMBL/GenBank/DDBJ whole genome shotgun (WGS) entry which is preliminary data.</text>
</comment>
<name>A0ABW7PBM5_9ACTN</name>
<keyword evidence="2" id="KW-0472">Membrane</keyword>
<feature type="region of interest" description="Disordered" evidence="1">
    <location>
        <begin position="213"/>
        <end position="243"/>
    </location>
</feature>
<dbReference type="SUPFAM" id="SSF47090">
    <property type="entry name" value="PGBD-like"/>
    <property type="match status" value="1"/>
</dbReference>
<feature type="compositionally biased region" description="Polar residues" evidence="1">
    <location>
        <begin position="134"/>
        <end position="145"/>
    </location>
</feature>
<feature type="compositionally biased region" description="Low complexity" evidence="1">
    <location>
        <begin position="149"/>
        <end position="161"/>
    </location>
</feature>
<proteinExistence type="predicted"/>
<evidence type="ECO:0000313" key="4">
    <source>
        <dbReference type="EMBL" id="MFH7595456.1"/>
    </source>
</evidence>
<dbReference type="InterPro" id="IPR002477">
    <property type="entry name" value="Peptidoglycan-bd-like"/>
</dbReference>
<dbReference type="Proteomes" id="UP001610631">
    <property type="component" value="Unassembled WGS sequence"/>
</dbReference>
<keyword evidence="5" id="KW-1185">Reference proteome</keyword>
<gene>
    <name evidence="4" type="ORF">WDV06_10190</name>
</gene>
<evidence type="ECO:0000259" key="3">
    <source>
        <dbReference type="Pfam" id="PF01471"/>
    </source>
</evidence>
<keyword evidence="2" id="KW-0812">Transmembrane</keyword>
<feature type="region of interest" description="Disordered" evidence="1">
    <location>
        <begin position="102"/>
        <end position="190"/>
    </location>
</feature>
<feature type="compositionally biased region" description="Pro residues" evidence="1">
    <location>
        <begin position="51"/>
        <end position="60"/>
    </location>
</feature>
<feature type="region of interest" description="Disordered" evidence="1">
    <location>
        <begin position="1"/>
        <end position="74"/>
    </location>
</feature>
<evidence type="ECO:0000256" key="1">
    <source>
        <dbReference type="SAM" id="MobiDB-lite"/>
    </source>
</evidence>
<dbReference type="Gene3D" id="1.10.101.10">
    <property type="entry name" value="PGBD-like superfamily/PGBD"/>
    <property type="match status" value="1"/>
</dbReference>
<dbReference type="InterPro" id="IPR036365">
    <property type="entry name" value="PGBD-like_sf"/>
</dbReference>
<feature type="compositionally biased region" description="Basic and acidic residues" evidence="1">
    <location>
        <begin position="1"/>
        <end position="17"/>
    </location>
</feature>